<keyword evidence="6" id="KW-1185">Reference proteome</keyword>
<evidence type="ECO:0000256" key="3">
    <source>
        <dbReference type="ARBA" id="ARBA00023163"/>
    </source>
</evidence>
<comment type="caution">
    <text evidence="5">The sequence shown here is derived from an EMBL/GenBank/DDBJ whole genome shotgun (WGS) entry which is preliminary data.</text>
</comment>
<dbReference type="InterPro" id="IPR036388">
    <property type="entry name" value="WH-like_DNA-bd_sf"/>
</dbReference>
<dbReference type="PANTHER" id="PTHR44688">
    <property type="entry name" value="DNA-BINDING TRANSCRIPTIONAL ACTIVATOR DEVR_DOSR"/>
    <property type="match status" value="1"/>
</dbReference>
<keyword evidence="2" id="KW-0238">DNA-binding</keyword>
<dbReference type="PANTHER" id="PTHR44688:SF16">
    <property type="entry name" value="DNA-BINDING TRANSCRIPTIONAL ACTIVATOR DEVR_DOSR"/>
    <property type="match status" value="1"/>
</dbReference>
<protein>
    <submittedName>
        <fullName evidence="5">LuxR family transcriptional regulator</fullName>
    </submittedName>
</protein>
<dbReference type="PROSITE" id="PS50043">
    <property type="entry name" value="HTH_LUXR_2"/>
    <property type="match status" value="1"/>
</dbReference>
<dbReference type="PROSITE" id="PS00622">
    <property type="entry name" value="HTH_LUXR_1"/>
    <property type="match status" value="1"/>
</dbReference>
<dbReference type="EMBL" id="QUWK01000005">
    <property type="protein sequence ID" value="RFU95236.1"/>
    <property type="molecule type" value="Genomic_DNA"/>
</dbReference>
<dbReference type="AlphaFoldDB" id="A0A372MIU4"/>
<sequence>MNHETILLYHNTFERERMLSRLASYPQLRLQVYHLGAVPAGNESRNYICYCSDLPSAVQMKRRLSSQNLLIFCPKPMKMMCSLLEDQSTIVLSLTCSEPLLEMMLGRFLSGPHPNDGVNEHPVVLTKRENQVLTLMVSGQDTRQIASVLGIKMSTVIAHKKHLFLKSGVHTTSQLIVWALFSLYH</sequence>
<dbReference type="Gene3D" id="1.10.10.10">
    <property type="entry name" value="Winged helix-like DNA-binding domain superfamily/Winged helix DNA-binding domain"/>
    <property type="match status" value="1"/>
</dbReference>
<evidence type="ECO:0000313" key="5">
    <source>
        <dbReference type="EMBL" id="RFU95236.1"/>
    </source>
</evidence>
<dbReference type="Pfam" id="PF00196">
    <property type="entry name" value="GerE"/>
    <property type="match status" value="1"/>
</dbReference>
<gene>
    <name evidence="5" type="ORF">DYP60_06320</name>
</gene>
<dbReference type="PRINTS" id="PR00038">
    <property type="entry name" value="HTHLUXR"/>
</dbReference>
<dbReference type="OrthoDB" id="9780153at2"/>
<dbReference type="InterPro" id="IPR000792">
    <property type="entry name" value="Tscrpt_reg_LuxR_C"/>
</dbReference>
<dbReference type="SMART" id="SM00421">
    <property type="entry name" value="HTH_LUXR"/>
    <property type="match status" value="1"/>
</dbReference>
<dbReference type="SUPFAM" id="SSF46894">
    <property type="entry name" value="C-terminal effector domain of the bipartite response regulators"/>
    <property type="match status" value="1"/>
</dbReference>
<reference evidence="5 6" key="2">
    <citation type="submission" date="2018-09" db="EMBL/GenBank/DDBJ databases">
        <title>Genome of Sphaerochaeta halotolerans strain 4-11.</title>
        <authorList>
            <person name="Nazina T.N."/>
            <person name="Sokolova D.S."/>
        </authorList>
    </citation>
    <scope>NUCLEOTIDE SEQUENCE [LARGE SCALE GENOMIC DNA]</scope>
    <source>
        <strain evidence="5 6">4-11</strain>
    </source>
</reference>
<evidence type="ECO:0000256" key="2">
    <source>
        <dbReference type="ARBA" id="ARBA00023125"/>
    </source>
</evidence>
<feature type="domain" description="HTH luxR-type" evidence="4">
    <location>
        <begin position="118"/>
        <end position="183"/>
    </location>
</feature>
<evidence type="ECO:0000256" key="1">
    <source>
        <dbReference type="ARBA" id="ARBA00023015"/>
    </source>
</evidence>
<dbReference type="RefSeq" id="WP_117330046.1">
    <property type="nucleotide sequence ID" value="NZ_QUWK01000005.1"/>
</dbReference>
<dbReference type="GO" id="GO:0006355">
    <property type="term" value="P:regulation of DNA-templated transcription"/>
    <property type="evidence" value="ECO:0007669"/>
    <property type="project" value="InterPro"/>
</dbReference>
<dbReference type="GO" id="GO:0003677">
    <property type="term" value="F:DNA binding"/>
    <property type="evidence" value="ECO:0007669"/>
    <property type="project" value="UniProtKB-KW"/>
</dbReference>
<accession>A0A372MIU4</accession>
<reference evidence="6" key="1">
    <citation type="submission" date="2018-08" db="EMBL/GenBank/DDBJ databases">
        <authorList>
            <person name="Grouzdev D.S."/>
            <person name="Krutkina M.S."/>
        </authorList>
    </citation>
    <scope>NUCLEOTIDE SEQUENCE [LARGE SCALE GENOMIC DNA]</scope>
    <source>
        <strain evidence="6">4-11</strain>
    </source>
</reference>
<dbReference type="CDD" id="cd06170">
    <property type="entry name" value="LuxR_C_like"/>
    <property type="match status" value="1"/>
</dbReference>
<evidence type="ECO:0000259" key="4">
    <source>
        <dbReference type="PROSITE" id="PS50043"/>
    </source>
</evidence>
<dbReference type="InterPro" id="IPR016032">
    <property type="entry name" value="Sig_transdc_resp-reg_C-effctor"/>
</dbReference>
<dbReference type="Proteomes" id="UP000264002">
    <property type="component" value="Unassembled WGS sequence"/>
</dbReference>
<evidence type="ECO:0000313" key="6">
    <source>
        <dbReference type="Proteomes" id="UP000264002"/>
    </source>
</evidence>
<proteinExistence type="predicted"/>
<keyword evidence="1" id="KW-0805">Transcription regulation</keyword>
<organism evidence="5 6">
    <name type="scientific">Sphaerochaeta halotolerans</name>
    <dbReference type="NCBI Taxonomy" id="2293840"/>
    <lineage>
        <taxon>Bacteria</taxon>
        <taxon>Pseudomonadati</taxon>
        <taxon>Spirochaetota</taxon>
        <taxon>Spirochaetia</taxon>
        <taxon>Spirochaetales</taxon>
        <taxon>Sphaerochaetaceae</taxon>
        <taxon>Sphaerochaeta</taxon>
    </lineage>
</organism>
<keyword evidence="3" id="KW-0804">Transcription</keyword>
<name>A0A372MIU4_9SPIR</name>